<name>R9GRS0_9SPHI</name>
<comment type="caution">
    <text evidence="1">The sequence shown here is derived from an EMBL/GenBank/DDBJ whole genome shotgun (WGS) entry which is preliminary data.</text>
</comment>
<proteinExistence type="predicted"/>
<accession>R9GRS0</accession>
<dbReference type="AlphaFoldDB" id="R9GRS0"/>
<dbReference type="Pfam" id="PF13852">
    <property type="entry name" value="DUF4197"/>
    <property type="match status" value="1"/>
</dbReference>
<dbReference type="STRING" id="1150600.ADIARSV_2410"/>
<dbReference type="PATRIC" id="fig|1150600.3.peg.2384"/>
<keyword evidence="2" id="KW-1185">Reference proteome</keyword>
<dbReference type="Proteomes" id="UP000014174">
    <property type="component" value="Unassembled WGS sequence"/>
</dbReference>
<evidence type="ECO:0000313" key="2">
    <source>
        <dbReference type="Proteomes" id="UP000014174"/>
    </source>
</evidence>
<evidence type="ECO:0008006" key="3">
    <source>
        <dbReference type="Google" id="ProtNLM"/>
    </source>
</evidence>
<reference evidence="1 2" key="1">
    <citation type="journal article" date="2013" name="Genome Announc.">
        <title>Draft Genome Sequence of Arcticibacter svalbardensis Strain MN12-7T, a Member of the Family Sphingobacteriaceae Isolated from an Arctic Soil Sample.</title>
        <authorList>
            <person name="Shivaji S."/>
            <person name="Ara S."/>
            <person name="Prasad S."/>
            <person name="Manasa B.P."/>
            <person name="Begum Z."/>
            <person name="Singh A."/>
            <person name="Kumar Pinnaka A."/>
        </authorList>
    </citation>
    <scope>NUCLEOTIDE SEQUENCE [LARGE SCALE GENOMIC DNA]</scope>
    <source>
        <strain evidence="1 2">MN12-7</strain>
    </source>
</reference>
<organism evidence="1 2">
    <name type="scientific">Arcticibacter svalbardensis MN12-7</name>
    <dbReference type="NCBI Taxonomy" id="1150600"/>
    <lineage>
        <taxon>Bacteria</taxon>
        <taxon>Pseudomonadati</taxon>
        <taxon>Bacteroidota</taxon>
        <taxon>Sphingobacteriia</taxon>
        <taxon>Sphingobacteriales</taxon>
        <taxon>Sphingobacteriaceae</taxon>
        <taxon>Arcticibacter</taxon>
    </lineage>
</organism>
<protein>
    <recommendedName>
        <fullName evidence="3">DUF4197 domain-containing protein</fullName>
    </recommendedName>
</protein>
<dbReference type="InterPro" id="IPR025245">
    <property type="entry name" value="DUF4197"/>
</dbReference>
<sequence>MNQTAQVLSQSLGTPTSSEIASGLKQALELGTSASAERLSAKDGFLGNLTIKLLFPPEAQKAEKTLRSLGLNSLCDNVITSLNRAAEDAAIEAKPIFISAIKQMTISDATSILLGNQSNAATQYFERVTNSQLNAKFQPIIQSSLGKVGATKYWGDVVSRYNQIPLVSDINPDLTAYVTQKAIQGLFVEIAKEELKIRQNVSSRNSLLLQKVFGYADKQK</sequence>
<dbReference type="eggNOG" id="ENOG502Z7PK">
    <property type="taxonomic scope" value="Bacteria"/>
</dbReference>
<evidence type="ECO:0000313" key="1">
    <source>
        <dbReference type="EMBL" id="EOR94421.1"/>
    </source>
</evidence>
<gene>
    <name evidence="1" type="ORF">ADIARSV_2410</name>
</gene>
<dbReference type="EMBL" id="AQPN01000085">
    <property type="protein sequence ID" value="EOR94421.1"/>
    <property type="molecule type" value="Genomic_DNA"/>
</dbReference>